<feature type="transmembrane region" description="Helical" evidence="2">
    <location>
        <begin position="95"/>
        <end position="115"/>
    </location>
</feature>
<dbReference type="Proteomes" id="UP000734854">
    <property type="component" value="Unassembled WGS sequence"/>
</dbReference>
<keyword evidence="4" id="KW-1185">Reference proteome</keyword>
<evidence type="ECO:0000256" key="2">
    <source>
        <dbReference type="SAM" id="Phobius"/>
    </source>
</evidence>
<dbReference type="Gene3D" id="3.90.550.50">
    <property type="match status" value="1"/>
</dbReference>
<proteinExistence type="predicted"/>
<evidence type="ECO:0000313" key="4">
    <source>
        <dbReference type="Proteomes" id="UP000734854"/>
    </source>
</evidence>
<dbReference type="AlphaFoldDB" id="A0A8J5HLX3"/>
<protein>
    <submittedName>
        <fullName evidence="3">Uncharacterized protein</fullName>
    </submittedName>
</protein>
<sequence>MREGTPATHTTSSPFAATCGSLPDYFPPFPFPTFPIFAYRRFFLHVQLRAERVVAGESFRNFELQMIPKFNALAFSADDAASAAVGSSRARWCRIGASVCLIFVLSFVFLVHTSFDYRLYWSFRCHGCIGSGEVQLAPATAAAVAPSPASVDPSPTNLSHIVFCIGGSAATWTRRRGYSALWWRPERTRGHVWLDEAPPAGAWSASDPPFRVSANASRFGNRAAPSRMARIVAESQRLHAQDASVRWFVMGDDDTVFFVDNLVATLRKYDHDEMYYVGTPSESVEQNDMHSYGMAFGGGGFAVSAPAAAEFARVIDGCLDRYANLYGSDQRVQSCFTELGIPLTREPGFHQLDLRGDAYGLLAAHPVTPLVTLHHLDYLAPIRPGEGGGRLGALRSLMEASLFDPGRILQQCFCYEAQRGFAWSVSVSWGYTAQLYPRALPATELEVPLRTFKTWRSSSQGPFTFNTRPLADDRPCERPFLFFLGGIREGKRRPDGTGTTVSEYSRYPKGEAGRCKELPGFDAASRVETVKVMAPKMDMASWRRVGLNWMPGSEEAMLPNAVVAVGAADTGGANKKLPAGRSNAAHVNFRRRRTDAREEERLL</sequence>
<dbReference type="EMBL" id="JACMSC010000005">
    <property type="protein sequence ID" value="KAG6522258.1"/>
    <property type="molecule type" value="Genomic_DNA"/>
</dbReference>
<keyword evidence="2" id="KW-0472">Membrane</keyword>
<dbReference type="FunFam" id="3.90.550.50:FF:000006">
    <property type="entry name" value="Fringe-related protein-like"/>
    <property type="match status" value="1"/>
</dbReference>
<reference evidence="3 4" key="1">
    <citation type="submission" date="2020-08" db="EMBL/GenBank/DDBJ databases">
        <title>Plant Genome Project.</title>
        <authorList>
            <person name="Zhang R.-G."/>
        </authorList>
    </citation>
    <scope>NUCLEOTIDE SEQUENCE [LARGE SCALE GENOMIC DNA]</scope>
    <source>
        <tissue evidence="3">Rhizome</tissue>
    </source>
</reference>
<feature type="region of interest" description="Disordered" evidence="1">
    <location>
        <begin position="583"/>
        <end position="603"/>
    </location>
</feature>
<dbReference type="PANTHER" id="PTHR10811">
    <property type="entry name" value="FRINGE-RELATED"/>
    <property type="match status" value="1"/>
</dbReference>
<gene>
    <name evidence="3" type="ORF">ZIOFF_019396</name>
</gene>
<dbReference type="Pfam" id="PF04646">
    <property type="entry name" value="DUF604"/>
    <property type="match status" value="1"/>
</dbReference>
<keyword evidence="2" id="KW-0812">Transmembrane</keyword>
<keyword evidence="2" id="KW-1133">Transmembrane helix</keyword>
<name>A0A8J5HLX3_ZINOF</name>
<organism evidence="3 4">
    <name type="scientific">Zingiber officinale</name>
    <name type="common">Ginger</name>
    <name type="synonym">Amomum zingiber</name>
    <dbReference type="NCBI Taxonomy" id="94328"/>
    <lineage>
        <taxon>Eukaryota</taxon>
        <taxon>Viridiplantae</taxon>
        <taxon>Streptophyta</taxon>
        <taxon>Embryophyta</taxon>
        <taxon>Tracheophyta</taxon>
        <taxon>Spermatophyta</taxon>
        <taxon>Magnoliopsida</taxon>
        <taxon>Liliopsida</taxon>
        <taxon>Zingiberales</taxon>
        <taxon>Zingiberaceae</taxon>
        <taxon>Zingiber</taxon>
    </lineage>
</organism>
<dbReference type="InterPro" id="IPR006740">
    <property type="entry name" value="DUF604"/>
</dbReference>
<evidence type="ECO:0000256" key="1">
    <source>
        <dbReference type="SAM" id="MobiDB-lite"/>
    </source>
</evidence>
<evidence type="ECO:0000313" key="3">
    <source>
        <dbReference type="EMBL" id="KAG6522258.1"/>
    </source>
</evidence>
<comment type="caution">
    <text evidence="3">The sequence shown here is derived from an EMBL/GenBank/DDBJ whole genome shotgun (WGS) entry which is preliminary data.</text>
</comment>
<accession>A0A8J5HLX3</accession>